<gene>
    <name evidence="1" type="ORF">E5336_01035</name>
</gene>
<organism evidence="1 2">
    <name type="scientific">Dubosiella muris</name>
    <dbReference type="NCBI Taxonomy" id="3038133"/>
    <lineage>
        <taxon>Bacteria</taxon>
        <taxon>Bacillati</taxon>
        <taxon>Bacillota</taxon>
        <taxon>Erysipelotrichia</taxon>
        <taxon>Erysipelotrichales</taxon>
        <taxon>Erysipelotrichaceae</taxon>
        <taxon>Dubosiella</taxon>
    </lineage>
</organism>
<sequence length="440" mass="49256">MRFLSILATKSSAAILQKMGRGGSMPGQIGLKLDPQILKKLKIHAPVILVTGTNGKTSTANMIASLFEQAGYEVISNRKGDNLREGIVTTLLSHADLSGRVKAGAIVLEVDELNIKHILPNLPVSALVVNNFFRDQLDRAREMEQLIESIENVLPGYDQTLILNGNDPNVVRLSLKAPRAHIVYFGLAKNEASVTSTREASEGKFCPRCGHRLQYAYYQYSHIGSFSCPHCHFRTPILNVELKNIDLKNHTFTLHGETFKDPYDGLYSMYNCAAVLAVADLYDISSHCVKEVFKHAPQPKGRNERFELDGRSIILNLVKNPTGANEVMKVIEEDEDKKSIVIVLNDREQDGTDVSWIYDTHFEKLMKPTTHRIVTTGTRGFDMALRLYYGGYQGVLEEKETIEQALDEVFRDPDDIYVIATYTALLPARNAIVKQVKNYG</sequence>
<accession>A0AC61R9P4</accession>
<reference evidence="1" key="1">
    <citation type="submission" date="2019-04" db="EMBL/GenBank/DDBJ databases">
        <title>Microbes associate with the intestines of laboratory mice.</title>
        <authorList>
            <person name="Navarre W."/>
            <person name="Wong E."/>
            <person name="Huang K."/>
            <person name="Tropini C."/>
            <person name="Ng K."/>
            <person name="Yu B."/>
        </authorList>
    </citation>
    <scope>NUCLEOTIDE SEQUENCE</scope>
    <source>
        <strain evidence="1">NM09_H32</strain>
    </source>
</reference>
<proteinExistence type="predicted"/>
<dbReference type="Proteomes" id="UP000308836">
    <property type="component" value="Unassembled WGS sequence"/>
</dbReference>
<keyword evidence="1" id="KW-0436">Ligase</keyword>
<comment type="caution">
    <text evidence="1">The sequence shown here is derived from an EMBL/GenBank/DDBJ whole genome shotgun (WGS) entry which is preliminary data.</text>
</comment>
<dbReference type="EMBL" id="SRYG01000002">
    <property type="protein sequence ID" value="TGY67028.1"/>
    <property type="molecule type" value="Genomic_DNA"/>
</dbReference>
<evidence type="ECO:0000313" key="1">
    <source>
        <dbReference type="EMBL" id="TGY67028.1"/>
    </source>
</evidence>
<evidence type="ECO:0000313" key="2">
    <source>
        <dbReference type="Proteomes" id="UP000308836"/>
    </source>
</evidence>
<keyword evidence="2" id="KW-1185">Reference proteome</keyword>
<name>A0AC61R9P4_9FIRM</name>
<protein>
    <submittedName>
        <fullName evidence="1">Mur ligase family protein</fullName>
    </submittedName>
</protein>